<keyword evidence="5" id="KW-1185">Reference proteome</keyword>
<dbReference type="SUPFAM" id="SSF49879">
    <property type="entry name" value="SMAD/FHA domain"/>
    <property type="match status" value="1"/>
</dbReference>
<keyword evidence="1" id="KW-0597">Phosphoprotein</keyword>
<feature type="domain" description="FHA" evidence="3">
    <location>
        <begin position="124"/>
        <end position="174"/>
    </location>
</feature>
<dbReference type="CDD" id="cd00060">
    <property type="entry name" value="FHA"/>
    <property type="match status" value="1"/>
</dbReference>
<dbReference type="AlphaFoldDB" id="A0A2N8PNH6"/>
<evidence type="ECO:0000313" key="5">
    <source>
        <dbReference type="Proteomes" id="UP000236047"/>
    </source>
</evidence>
<sequence>MQIRLTVLGPRSGHTTRACDVLVTAPAGTALATVAGSLAAAVAGSGADVGTGGSSAPVVLYAGTDRLDPQRAALGEPPLIDGAVLSLQGPGPAPAHGLPHGSARLRVVSGPDAGGVHLLHGGQVRIGRSADADVPLDDPDVSRLHCAVTVEPDGSVYIADLRSTNGTVVDGTELGDLAVPLPPGALLRIGESALRLQSPTRTPDPALSATPDGEGHLRVASGRIAPGATASGATTSGALYAGPAPIAAGADGTPPPAVRWAPGAETTSGDGPGRRRDTPLRGVPAPATGAPHGTATDPEGDPGTPGIPTRGPGGPAADGLFPPAAPPRPSRSPPPTPPPTGRAQPAPQQPAPRHPAHPPTTPRTPHTHRDTPERNTRRNTSPGRPATTQRPGTDTKRCPATEPRPRAGRPTADNSPWPRPSR</sequence>
<dbReference type="Pfam" id="PF00498">
    <property type="entry name" value="FHA"/>
    <property type="match status" value="1"/>
</dbReference>
<evidence type="ECO:0000313" key="4">
    <source>
        <dbReference type="EMBL" id="PNE42550.1"/>
    </source>
</evidence>
<name>A0A2N8PNH6_STRNR</name>
<organism evidence="4 5">
    <name type="scientific">Streptomyces noursei</name>
    <name type="common">Streptomyces albulus</name>
    <dbReference type="NCBI Taxonomy" id="1971"/>
    <lineage>
        <taxon>Bacteria</taxon>
        <taxon>Bacillati</taxon>
        <taxon>Actinomycetota</taxon>
        <taxon>Actinomycetes</taxon>
        <taxon>Kitasatosporales</taxon>
        <taxon>Streptomycetaceae</taxon>
        <taxon>Streptomyces</taxon>
    </lineage>
</organism>
<gene>
    <name evidence="4" type="ORF">AOB60_19130</name>
</gene>
<dbReference type="Gene3D" id="2.60.200.20">
    <property type="match status" value="1"/>
</dbReference>
<feature type="compositionally biased region" description="Polar residues" evidence="2">
    <location>
        <begin position="378"/>
        <end position="392"/>
    </location>
</feature>
<evidence type="ECO:0000256" key="2">
    <source>
        <dbReference type="SAM" id="MobiDB-lite"/>
    </source>
</evidence>
<dbReference type="PRINTS" id="PR01217">
    <property type="entry name" value="PRICHEXTENSN"/>
</dbReference>
<dbReference type="PROSITE" id="PS50006">
    <property type="entry name" value="FHA_DOMAIN"/>
    <property type="match status" value="1"/>
</dbReference>
<protein>
    <recommendedName>
        <fullName evidence="3">FHA domain-containing protein</fullName>
    </recommendedName>
</protein>
<feature type="compositionally biased region" description="Basic and acidic residues" evidence="2">
    <location>
        <begin position="393"/>
        <end position="405"/>
    </location>
</feature>
<proteinExistence type="predicted"/>
<reference evidence="5" key="1">
    <citation type="submission" date="2015-09" db="EMBL/GenBank/DDBJ databases">
        <authorList>
            <person name="Graham D.E."/>
            <person name="Mahan K.M."/>
            <person name="Klingeman D.M."/>
            <person name="Fida T."/>
            <person name="Giannone R.J."/>
            <person name="Hettich R.L."/>
            <person name="Parry R.J."/>
            <person name="Spain J.C."/>
        </authorList>
    </citation>
    <scope>NUCLEOTIDE SEQUENCE [LARGE SCALE GENOMIC DNA]</scope>
    <source>
        <strain evidence="5">JCM 4701</strain>
    </source>
</reference>
<dbReference type="PANTHER" id="PTHR23308">
    <property type="entry name" value="NUCLEAR INHIBITOR OF PROTEIN PHOSPHATASE-1"/>
    <property type="match status" value="1"/>
</dbReference>
<dbReference type="InterPro" id="IPR008984">
    <property type="entry name" value="SMAD_FHA_dom_sf"/>
</dbReference>
<dbReference type="InterPro" id="IPR000253">
    <property type="entry name" value="FHA_dom"/>
</dbReference>
<feature type="region of interest" description="Disordered" evidence="2">
    <location>
        <begin position="195"/>
        <end position="218"/>
    </location>
</feature>
<feature type="compositionally biased region" description="Pro residues" evidence="2">
    <location>
        <begin position="347"/>
        <end position="362"/>
    </location>
</feature>
<feature type="region of interest" description="Disordered" evidence="2">
    <location>
        <begin position="250"/>
        <end position="422"/>
    </location>
</feature>
<evidence type="ECO:0000256" key="1">
    <source>
        <dbReference type="ARBA" id="ARBA00022553"/>
    </source>
</evidence>
<accession>A0A2N8PNH6</accession>
<dbReference type="EMBL" id="LJSN01000002">
    <property type="protein sequence ID" value="PNE42550.1"/>
    <property type="molecule type" value="Genomic_DNA"/>
</dbReference>
<evidence type="ECO:0000259" key="3">
    <source>
        <dbReference type="PROSITE" id="PS50006"/>
    </source>
</evidence>
<feature type="compositionally biased region" description="Low complexity" evidence="2">
    <location>
        <begin position="282"/>
        <end position="310"/>
    </location>
</feature>
<comment type="caution">
    <text evidence="4">The sequence shown here is derived from an EMBL/GenBank/DDBJ whole genome shotgun (WGS) entry which is preliminary data.</text>
</comment>
<dbReference type="SMART" id="SM00240">
    <property type="entry name" value="FHA"/>
    <property type="match status" value="1"/>
</dbReference>
<feature type="compositionally biased region" description="Basic and acidic residues" evidence="2">
    <location>
        <begin position="367"/>
        <end position="376"/>
    </location>
</feature>
<dbReference type="Proteomes" id="UP000236047">
    <property type="component" value="Unassembled WGS sequence"/>
</dbReference>
<feature type="compositionally biased region" description="Pro residues" evidence="2">
    <location>
        <begin position="323"/>
        <end position="340"/>
    </location>
</feature>
<dbReference type="InterPro" id="IPR050923">
    <property type="entry name" value="Cell_Proc_Reg/RNA_Proc"/>
</dbReference>